<name>A0AAN5YLB5_ASPLE</name>
<organism evidence="1 2">
    <name type="scientific">Aspergillus lentulus</name>
    <dbReference type="NCBI Taxonomy" id="293939"/>
    <lineage>
        <taxon>Eukaryota</taxon>
        <taxon>Fungi</taxon>
        <taxon>Dikarya</taxon>
        <taxon>Ascomycota</taxon>
        <taxon>Pezizomycotina</taxon>
        <taxon>Eurotiomycetes</taxon>
        <taxon>Eurotiomycetidae</taxon>
        <taxon>Eurotiales</taxon>
        <taxon>Aspergillaceae</taxon>
        <taxon>Aspergillus</taxon>
        <taxon>Aspergillus subgen. Fumigati</taxon>
    </lineage>
</organism>
<gene>
    <name evidence="1" type="ORF">CNMCM8927_008699</name>
</gene>
<dbReference type="EMBL" id="JAAAPU010000079">
    <property type="protein sequence ID" value="KAF4203464.1"/>
    <property type="molecule type" value="Genomic_DNA"/>
</dbReference>
<reference evidence="1" key="2">
    <citation type="submission" date="2020-04" db="EMBL/GenBank/DDBJ databases">
        <authorList>
            <person name="Santos R.A.C."/>
            <person name="Steenwyk J.L."/>
            <person name="Rivero-Menendez O."/>
            <person name="Mead M.E."/>
            <person name="Silva L.P."/>
            <person name="Bastos R.W."/>
            <person name="Alastruey-Izquierdo A."/>
            <person name="Goldman G.H."/>
            <person name="Rokas A."/>
        </authorList>
    </citation>
    <scope>NUCLEOTIDE SEQUENCE</scope>
    <source>
        <strain evidence="1">CNM-CM8927</strain>
    </source>
</reference>
<evidence type="ECO:0000313" key="1">
    <source>
        <dbReference type="EMBL" id="KAF4203464.1"/>
    </source>
</evidence>
<accession>A0AAN5YLB5</accession>
<evidence type="ECO:0000313" key="2">
    <source>
        <dbReference type="Proteomes" id="UP000649114"/>
    </source>
</evidence>
<reference evidence="1" key="1">
    <citation type="journal article" date="2020" name="bioRxiv">
        <title>Genomic and phenotypic heterogeneity of clinical isolates of the human pathogens Aspergillus fumigatus, Aspergillus lentulus and Aspergillus fumigatiaffinis.</title>
        <authorList>
            <person name="dos Santos R.A.C."/>
            <person name="Steenwyk J.L."/>
            <person name="Rivero-Menendez O."/>
            <person name="Mead M.E."/>
            <person name="Silva L.P."/>
            <person name="Bastos R.W."/>
            <person name="Alastruey-Izquierdo A."/>
            <person name="Goldman G.H."/>
            <person name="Rokas A."/>
        </authorList>
    </citation>
    <scope>NUCLEOTIDE SEQUENCE</scope>
    <source>
        <strain evidence="1">CNM-CM8927</strain>
    </source>
</reference>
<protein>
    <submittedName>
        <fullName evidence="1">Uncharacterized protein</fullName>
    </submittedName>
</protein>
<sequence length="268" mass="30012">MNNHQHPLWQSVDITNKKQQRCFRSPTSRTSGEIIGHLLPGTKAHSFDTDLYNQQGECVGVYAESLGLNEAGSGFMRELLSTASSAPIGRSRAAKLIIPRLRGYIVRADIIPLRMAQSPNMIQATSFANPQQWFAGELLTDSDFCQLSNVFRAAAGGVIIDVGGLEHDDVAEALNTFEREIRNRLSFPWILEDRRQTLAFVATIYAIPDTGVQDAITMPSQRPWTLTWWSWMLLVAGLKIHSMQVYEALSFRVTCRGMLRSVIESSRL</sequence>
<dbReference type="Proteomes" id="UP000649114">
    <property type="component" value="Unassembled WGS sequence"/>
</dbReference>
<proteinExistence type="predicted"/>
<comment type="caution">
    <text evidence="1">The sequence shown here is derived from an EMBL/GenBank/DDBJ whole genome shotgun (WGS) entry which is preliminary data.</text>
</comment>
<dbReference type="AlphaFoldDB" id="A0AAN5YLB5"/>